<reference evidence="1 2" key="1">
    <citation type="submission" date="2017-08" db="EMBL/GenBank/DDBJ databases">
        <title>Burning lignite coal seam in the remote Altai Mountains harbors a hydrogen-driven thermophilic microbial community.</title>
        <authorList>
            <person name="Kadnikov V.V."/>
            <person name="Mardanov A.V."/>
            <person name="Ivasenko D."/>
            <person name="Beletsky A.V."/>
            <person name="Karnachuk O.V."/>
            <person name="Ravin N.V."/>
        </authorList>
    </citation>
    <scope>NUCLEOTIDE SEQUENCE [LARGE SCALE GENOMIC DNA]</scope>
    <source>
        <strain evidence="1">AL33</strain>
    </source>
</reference>
<organism evidence="1 2">
    <name type="scientific">Hydrogenibacillus schlegelii</name>
    <name type="common">Bacillus schlegelii</name>
    <dbReference type="NCBI Taxonomy" id="1484"/>
    <lineage>
        <taxon>Bacteria</taxon>
        <taxon>Bacillati</taxon>
        <taxon>Bacillota</taxon>
        <taxon>Bacilli</taxon>
        <taxon>Bacillales</taxon>
        <taxon>Bacillales Family X. Incertae Sedis</taxon>
        <taxon>Hydrogenibacillus</taxon>
    </lineage>
</organism>
<accession>A0A2T5G3K2</accession>
<protein>
    <submittedName>
        <fullName evidence="1">Uncharacterized protein</fullName>
    </submittedName>
</protein>
<evidence type="ECO:0000313" key="1">
    <source>
        <dbReference type="EMBL" id="PTQ50770.1"/>
    </source>
</evidence>
<sequence>MRYWTDDVRAVFEKLRTASIHLEAFQRQVEKDSRQYSFAAE</sequence>
<evidence type="ECO:0000313" key="2">
    <source>
        <dbReference type="Proteomes" id="UP000244180"/>
    </source>
</evidence>
<dbReference type="EMBL" id="PEBV01000079">
    <property type="protein sequence ID" value="PTQ50770.1"/>
    <property type="molecule type" value="Genomic_DNA"/>
</dbReference>
<proteinExistence type="predicted"/>
<comment type="caution">
    <text evidence="1">The sequence shown here is derived from an EMBL/GenBank/DDBJ whole genome shotgun (WGS) entry which is preliminary data.</text>
</comment>
<gene>
    <name evidence="1" type="ORF">HSCHL_2661</name>
</gene>
<dbReference type="AlphaFoldDB" id="A0A2T5G3K2"/>
<dbReference type="Proteomes" id="UP000244180">
    <property type="component" value="Unassembled WGS sequence"/>
</dbReference>
<name>A0A2T5G3K2_HYDSH</name>